<dbReference type="EMBL" id="LLXL01009923">
    <property type="protein sequence ID" value="PKK41306.1"/>
    <property type="molecule type" value="Genomic_DNA"/>
</dbReference>
<proteinExistence type="predicted"/>
<protein>
    <submittedName>
        <fullName evidence="1">Uncharacterized protein</fullName>
    </submittedName>
</protein>
<accession>A0A2N1KVY0</accession>
<organism evidence="1 2">
    <name type="scientific">Rhizophagus irregularis</name>
    <dbReference type="NCBI Taxonomy" id="588596"/>
    <lineage>
        <taxon>Eukaryota</taxon>
        <taxon>Fungi</taxon>
        <taxon>Fungi incertae sedis</taxon>
        <taxon>Mucoromycota</taxon>
        <taxon>Glomeromycotina</taxon>
        <taxon>Glomeromycetes</taxon>
        <taxon>Glomerales</taxon>
        <taxon>Glomeraceae</taxon>
        <taxon>Rhizophagus</taxon>
    </lineage>
</organism>
<evidence type="ECO:0000313" key="2">
    <source>
        <dbReference type="Proteomes" id="UP000233469"/>
    </source>
</evidence>
<evidence type="ECO:0000313" key="1">
    <source>
        <dbReference type="EMBL" id="PKK41306.1"/>
    </source>
</evidence>
<gene>
    <name evidence="1" type="ORF">RhiirC2_804911</name>
</gene>
<reference evidence="1 2" key="2">
    <citation type="submission" date="2017-10" db="EMBL/GenBank/DDBJ databases">
        <title>Extensive intraspecific genome diversity in a model arbuscular mycorrhizal fungus.</title>
        <authorList>
            <person name="Chen E.C.H."/>
            <person name="Morin E."/>
            <person name="Baudet D."/>
            <person name="Noel J."/>
            <person name="Ndikumana S."/>
            <person name="Charron P."/>
            <person name="St-Onge C."/>
            <person name="Giorgi J."/>
            <person name="Grigoriev I.V."/>
            <person name="Roux C."/>
            <person name="Martin F.M."/>
            <person name="Corradi N."/>
        </authorList>
    </citation>
    <scope>NUCLEOTIDE SEQUENCE [LARGE SCALE GENOMIC DNA]</scope>
    <source>
        <strain evidence="1 2">C2</strain>
    </source>
</reference>
<dbReference type="Proteomes" id="UP000233469">
    <property type="component" value="Unassembled WGS sequence"/>
</dbReference>
<comment type="caution">
    <text evidence="1">The sequence shown here is derived from an EMBL/GenBank/DDBJ whole genome shotgun (WGS) entry which is preliminary data.</text>
</comment>
<sequence>MDLVLVKVKGYSRDVMNEMISIEYNLRKFIKTLMNIKVTAEWSMLKSNGHEIPIDWNITWNLIHRYC</sequence>
<dbReference type="AlphaFoldDB" id="A0A2N1KVY0"/>
<reference evidence="1 2" key="1">
    <citation type="submission" date="2016-04" db="EMBL/GenBank/DDBJ databases">
        <title>Genome analyses suggest a sexual origin of heterokaryosis in a supposedly ancient asexual fungus.</title>
        <authorList>
            <person name="Ropars J."/>
            <person name="Sedzielewska K."/>
            <person name="Noel J."/>
            <person name="Charron P."/>
            <person name="Farinelli L."/>
            <person name="Marton T."/>
            <person name="Kruger M."/>
            <person name="Pelin A."/>
            <person name="Brachmann A."/>
            <person name="Corradi N."/>
        </authorList>
    </citation>
    <scope>NUCLEOTIDE SEQUENCE [LARGE SCALE GENOMIC DNA]</scope>
    <source>
        <strain evidence="1 2">C2</strain>
    </source>
</reference>
<name>A0A2N1KVY0_9GLOM</name>